<evidence type="ECO:0000256" key="3">
    <source>
        <dbReference type="ARBA" id="ARBA00023163"/>
    </source>
</evidence>
<evidence type="ECO:0000256" key="4">
    <source>
        <dbReference type="PROSITE-ProRule" id="PRU00335"/>
    </source>
</evidence>
<evidence type="ECO:0000313" key="7">
    <source>
        <dbReference type="EMBL" id="MFC1439143.1"/>
    </source>
</evidence>
<dbReference type="InterPro" id="IPR001647">
    <property type="entry name" value="HTH_TetR"/>
</dbReference>
<evidence type="ECO:0000256" key="2">
    <source>
        <dbReference type="ARBA" id="ARBA00023125"/>
    </source>
</evidence>
<dbReference type="InterPro" id="IPR049445">
    <property type="entry name" value="TetR_SbtR-like_C"/>
</dbReference>
<evidence type="ECO:0000256" key="1">
    <source>
        <dbReference type="ARBA" id="ARBA00023015"/>
    </source>
</evidence>
<keyword evidence="8" id="KW-1185">Reference proteome</keyword>
<accession>A0ABV6XLK1</accession>
<gene>
    <name evidence="7" type="ORF">ABUW04_12835</name>
</gene>
<reference evidence="7 8" key="1">
    <citation type="submission" date="2024-06" db="EMBL/GenBank/DDBJ databases">
        <authorList>
            <person name="Lee S.D."/>
        </authorList>
    </citation>
    <scope>NUCLEOTIDE SEQUENCE [LARGE SCALE GENOMIC DNA]</scope>
    <source>
        <strain evidence="7 8">N1-10</strain>
    </source>
</reference>
<evidence type="ECO:0000259" key="6">
    <source>
        <dbReference type="PROSITE" id="PS50977"/>
    </source>
</evidence>
<keyword evidence="1" id="KW-0805">Transcription regulation</keyword>
<dbReference type="PANTHER" id="PTHR30055:SF234">
    <property type="entry name" value="HTH-TYPE TRANSCRIPTIONAL REGULATOR BETI"/>
    <property type="match status" value="1"/>
</dbReference>
<dbReference type="Pfam" id="PF00440">
    <property type="entry name" value="TetR_N"/>
    <property type="match status" value="1"/>
</dbReference>
<dbReference type="PANTHER" id="PTHR30055">
    <property type="entry name" value="HTH-TYPE TRANSCRIPTIONAL REGULATOR RUTR"/>
    <property type="match status" value="1"/>
</dbReference>
<proteinExistence type="predicted"/>
<dbReference type="InterPro" id="IPR050109">
    <property type="entry name" value="HTH-type_TetR-like_transc_reg"/>
</dbReference>
<feature type="domain" description="HTH tetR-type" evidence="6">
    <location>
        <begin position="26"/>
        <end position="85"/>
    </location>
</feature>
<dbReference type="Pfam" id="PF21597">
    <property type="entry name" value="TetR_C_43"/>
    <property type="match status" value="1"/>
</dbReference>
<dbReference type="Gene3D" id="1.10.357.10">
    <property type="entry name" value="Tetracycline Repressor, domain 2"/>
    <property type="match status" value="1"/>
</dbReference>
<dbReference type="InterPro" id="IPR009057">
    <property type="entry name" value="Homeodomain-like_sf"/>
</dbReference>
<feature type="DNA-binding region" description="H-T-H motif" evidence="4">
    <location>
        <begin position="48"/>
        <end position="67"/>
    </location>
</feature>
<dbReference type="SUPFAM" id="SSF46689">
    <property type="entry name" value="Homeodomain-like"/>
    <property type="match status" value="1"/>
</dbReference>
<dbReference type="InterPro" id="IPR036271">
    <property type="entry name" value="Tet_transcr_reg_TetR-rel_C_sf"/>
</dbReference>
<keyword evidence="3" id="KW-0804">Transcription</keyword>
<dbReference type="PRINTS" id="PR00455">
    <property type="entry name" value="HTHTETR"/>
</dbReference>
<evidence type="ECO:0000256" key="5">
    <source>
        <dbReference type="SAM" id="MobiDB-lite"/>
    </source>
</evidence>
<evidence type="ECO:0000313" key="8">
    <source>
        <dbReference type="Proteomes" id="UP001592581"/>
    </source>
</evidence>
<dbReference type="EMBL" id="JBEUKS010000004">
    <property type="protein sequence ID" value="MFC1439143.1"/>
    <property type="molecule type" value="Genomic_DNA"/>
</dbReference>
<dbReference type="RefSeq" id="WP_380564630.1">
    <property type="nucleotide sequence ID" value="NZ_JBEUKS010000004.1"/>
</dbReference>
<dbReference type="Proteomes" id="UP001592581">
    <property type="component" value="Unassembled WGS sequence"/>
</dbReference>
<comment type="caution">
    <text evidence="7">The sequence shown here is derived from an EMBL/GenBank/DDBJ whole genome shotgun (WGS) entry which is preliminary data.</text>
</comment>
<sequence length="230" mass="24612">MHVSNARPTDPRPPRAEAPPLRADALRNREAVIAAAREVFAAQGLDAPLDEIARRAGVGNATLYRRFSTRQALIEAVFADGLSTVLRAGERARGAEDAWAGLTALEEEICTLLVTDHGAKDLLTTGIRGIPTLDALKQHNLETVTLLVHRAQRQGTMRTDVTPEDLLVSLGALCAAVPALSAAAPDAWRRYLALLLDGFRAEGAHPLPAPTLTPDQLDTAMQELAAPMRA</sequence>
<dbReference type="SUPFAM" id="SSF48498">
    <property type="entry name" value="Tetracyclin repressor-like, C-terminal domain"/>
    <property type="match status" value="1"/>
</dbReference>
<protein>
    <submittedName>
        <fullName evidence="7">Helix-turn-helix domain-containing protein</fullName>
    </submittedName>
</protein>
<dbReference type="PROSITE" id="PS50977">
    <property type="entry name" value="HTH_TETR_2"/>
    <property type="match status" value="1"/>
</dbReference>
<organism evidence="7 8">
    <name type="scientific">Streptacidiphilus jeojiensis</name>
    <dbReference type="NCBI Taxonomy" id="3229225"/>
    <lineage>
        <taxon>Bacteria</taxon>
        <taxon>Bacillati</taxon>
        <taxon>Actinomycetota</taxon>
        <taxon>Actinomycetes</taxon>
        <taxon>Kitasatosporales</taxon>
        <taxon>Streptomycetaceae</taxon>
        <taxon>Streptacidiphilus</taxon>
    </lineage>
</organism>
<keyword evidence="2 4" id="KW-0238">DNA-binding</keyword>
<name>A0ABV6XLK1_9ACTN</name>
<feature type="region of interest" description="Disordered" evidence="5">
    <location>
        <begin position="1"/>
        <end position="22"/>
    </location>
</feature>